<accession>A0AAW2CK85</accession>
<dbReference type="EMBL" id="JAZDWU010000006">
    <property type="protein sequence ID" value="KAK9997817.1"/>
    <property type="molecule type" value="Genomic_DNA"/>
</dbReference>
<sequence>MVEMMHMMQQLVVEGGQNRKFGYGQVKSQVETLAEKLRIMEGSSAHGSVDLDSLTNFPQAEGHTLEECYHLRDRLQDLIDNKLIQFDNAVAPNIITNPLPPHQEGNVNAIIIVKERILNFSSSSFPRKATL</sequence>
<name>A0AAW2CK85_9ROSI</name>
<dbReference type="AlphaFoldDB" id="A0AAW2CK85"/>
<keyword evidence="2" id="KW-1185">Reference proteome</keyword>
<evidence type="ECO:0000313" key="1">
    <source>
        <dbReference type="EMBL" id="KAK9997817.1"/>
    </source>
</evidence>
<dbReference type="Proteomes" id="UP001459277">
    <property type="component" value="Unassembled WGS sequence"/>
</dbReference>
<reference evidence="1 2" key="1">
    <citation type="submission" date="2024-01" db="EMBL/GenBank/DDBJ databases">
        <title>A telomere-to-telomere, gap-free genome of sweet tea (Lithocarpus litseifolius).</title>
        <authorList>
            <person name="Zhou J."/>
        </authorList>
    </citation>
    <scope>NUCLEOTIDE SEQUENCE [LARGE SCALE GENOMIC DNA]</scope>
    <source>
        <strain evidence="1">Zhou-2022a</strain>
        <tissue evidence="1">Leaf</tissue>
    </source>
</reference>
<gene>
    <name evidence="1" type="ORF">SO802_017420</name>
</gene>
<proteinExistence type="predicted"/>
<evidence type="ECO:0000313" key="2">
    <source>
        <dbReference type="Proteomes" id="UP001459277"/>
    </source>
</evidence>
<protein>
    <submittedName>
        <fullName evidence="1">Uncharacterized protein</fullName>
    </submittedName>
</protein>
<comment type="caution">
    <text evidence="1">The sequence shown here is derived from an EMBL/GenBank/DDBJ whole genome shotgun (WGS) entry which is preliminary data.</text>
</comment>
<organism evidence="1 2">
    <name type="scientific">Lithocarpus litseifolius</name>
    <dbReference type="NCBI Taxonomy" id="425828"/>
    <lineage>
        <taxon>Eukaryota</taxon>
        <taxon>Viridiplantae</taxon>
        <taxon>Streptophyta</taxon>
        <taxon>Embryophyta</taxon>
        <taxon>Tracheophyta</taxon>
        <taxon>Spermatophyta</taxon>
        <taxon>Magnoliopsida</taxon>
        <taxon>eudicotyledons</taxon>
        <taxon>Gunneridae</taxon>
        <taxon>Pentapetalae</taxon>
        <taxon>rosids</taxon>
        <taxon>fabids</taxon>
        <taxon>Fagales</taxon>
        <taxon>Fagaceae</taxon>
        <taxon>Lithocarpus</taxon>
    </lineage>
</organism>